<protein>
    <recommendedName>
        <fullName evidence="3">5-carboxymethyl-2-hydroxymuconate Delta-isomerase</fullName>
    </recommendedName>
</protein>
<sequence length="108" mass="12080">MPHAELKYSTDLDIDPNAILAEIETVILEHDDNAGDCKGRGYPTDHYHHSHIHISVALLAKAHRDEKFFQALSGALETRIKQMIPIPCYFSLGLEILPALYVAGPYEP</sequence>
<gene>
    <name evidence="1" type="ORF">EBB79_18110</name>
</gene>
<proteinExistence type="predicted"/>
<dbReference type="OrthoDB" id="7665722at2"/>
<keyword evidence="2" id="KW-1185">Reference proteome</keyword>
<evidence type="ECO:0000313" key="2">
    <source>
        <dbReference type="Proteomes" id="UP000283063"/>
    </source>
</evidence>
<dbReference type="EMBL" id="CP033219">
    <property type="protein sequence ID" value="AZV80535.1"/>
    <property type="molecule type" value="Genomic_DNA"/>
</dbReference>
<evidence type="ECO:0008006" key="3">
    <source>
        <dbReference type="Google" id="ProtNLM"/>
    </source>
</evidence>
<name>A0A3T0N9A2_9RHOB</name>
<reference evidence="1 2" key="1">
    <citation type="submission" date="2018-10" db="EMBL/GenBank/DDBJ databases">
        <title>Parasedimentitalea marina sp. nov., a psychrophilic bacterium isolated from deep seawater of the New Britain Trench.</title>
        <authorList>
            <person name="Cao J."/>
        </authorList>
    </citation>
    <scope>NUCLEOTIDE SEQUENCE [LARGE SCALE GENOMIC DNA]</scope>
    <source>
        <strain evidence="1 2">W43</strain>
    </source>
</reference>
<dbReference type="InterPro" id="IPR014347">
    <property type="entry name" value="Tautomerase/MIF_sf"/>
</dbReference>
<dbReference type="Gene3D" id="3.30.429.10">
    <property type="entry name" value="Macrophage Migration Inhibitory Factor"/>
    <property type="match status" value="1"/>
</dbReference>
<evidence type="ECO:0000313" key="1">
    <source>
        <dbReference type="EMBL" id="AZV80535.1"/>
    </source>
</evidence>
<dbReference type="Proteomes" id="UP000283063">
    <property type="component" value="Chromosome"/>
</dbReference>
<organism evidence="1 2">
    <name type="scientific">Parasedimentitalea marina</name>
    <dbReference type="NCBI Taxonomy" id="2483033"/>
    <lineage>
        <taxon>Bacteria</taxon>
        <taxon>Pseudomonadati</taxon>
        <taxon>Pseudomonadota</taxon>
        <taxon>Alphaproteobacteria</taxon>
        <taxon>Rhodobacterales</taxon>
        <taxon>Paracoccaceae</taxon>
        <taxon>Parasedimentitalea</taxon>
    </lineage>
</organism>
<dbReference type="SUPFAM" id="SSF55331">
    <property type="entry name" value="Tautomerase/MIF"/>
    <property type="match status" value="1"/>
</dbReference>
<accession>A0A3T0N9A2</accession>
<dbReference type="KEGG" id="sedi:EBB79_18110"/>
<dbReference type="AlphaFoldDB" id="A0A3T0N9A2"/>